<organism evidence="1 2">
    <name type="scientific">Sphingopyxis lindanitolerans</name>
    <dbReference type="NCBI Taxonomy" id="2054227"/>
    <lineage>
        <taxon>Bacteria</taxon>
        <taxon>Pseudomonadati</taxon>
        <taxon>Pseudomonadota</taxon>
        <taxon>Alphaproteobacteria</taxon>
        <taxon>Sphingomonadales</taxon>
        <taxon>Sphingomonadaceae</taxon>
        <taxon>Sphingopyxis</taxon>
    </lineage>
</organism>
<evidence type="ECO:0008006" key="3">
    <source>
        <dbReference type="Google" id="ProtNLM"/>
    </source>
</evidence>
<accession>A0A2S8B0N7</accession>
<dbReference type="AlphaFoldDB" id="A0A2S8B0N7"/>
<dbReference type="OrthoDB" id="1491436at2"/>
<dbReference type="RefSeq" id="WP_105999335.1">
    <property type="nucleotide sequence ID" value="NZ_CM009578.1"/>
</dbReference>
<evidence type="ECO:0000313" key="1">
    <source>
        <dbReference type="EMBL" id="PQM25913.1"/>
    </source>
</evidence>
<keyword evidence="2" id="KW-1185">Reference proteome</keyword>
<name>A0A2S8B0N7_9SPHN</name>
<protein>
    <recommendedName>
        <fullName evidence="3">Apea-like HEPN domain-containing protein</fullName>
    </recommendedName>
</protein>
<dbReference type="EMBL" id="PHFW01000003">
    <property type="protein sequence ID" value="PQM25913.1"/>
    <property type="molecule type" value="Genomic_DNA"/>
</dbReference>
<evidence type="ECO:0000313" key="2">
    <source>
        <dbReference type="Proteomes" id="UP000238954"/>
    </source>
</evidence>
<comment type="caution">
    <text evidence="1">The sequence shown here is derived from an EMBL/GenBank/DDBJ whole genome shotgun (WGS) entry which is preliminary data.</text>
</comment>
<sequence length="410" mass="46786">MSYLDPTTWRAFTTEEMSAYLAELGSKKGAKKRGGRKGGNRPVLVLQKTISPFDAYTYLHARFGAPNGLQTFLARNDSDNLFHWDYYLKAGDAILQFIGATEEVHVWFEGRFSDADCLTFIANMRADFGRVSQEKGRFASSLEKWNIFPNQYLAIANRCAELYDTICEALPKIEKKMVADNLATQNLAREKSNRSHGKLMAAITTAPTELSVLIPVMFESFIGLIVAGFIRPEIKRDQAAFTAFVRLPLNQKLERLADNCRGFARPIEQNNPVFGRYWSVVNRRNDLLHGNLDPVRDALEVVYFHGKRPLYKSGGDRIRQLWLRLIDQYNPKGVVDDYLAMHAFIIEIMDHLTPANRNTVGHIMEDSQPGWDNKRKIYGILFPEAVSTSVFGELRYDWQLQPPVRPKRAV</sequence>
<gene>
    <name evidence="1" type="ORF">CVO77_12425</name>
</gene>
<dbReference type="Proteomes" id="UP000238954">
    <property type="component" value="Chromosome"/>
</dbReference>
<proteinExistence type="predicted"/>
<reference evidence="2" key="1">
    <citation type="submission" date="2017-11" db="EMBL/GenBank/DDBJ databases">
        <title>The complete genome sequence of Sphingopyxis pomeranensis sp. nov. strain WS5A3p.</title>
        <authorList>
            <person name="Kaminski M.A."/>
        </authorList>
    </citation>
    <scope>NUCLEOTIDE SEQUENCE [LARGE SCALE GENOMIC DNA]</scope>
    <source>
        <strain evidence="2">WS5A3p</strain>
    </source>
</reference>